<evidence type="ECO:0000313" key="14">
    <source>
        <dbReference type="Proteomes" id="UP000664966"/>
    </source>
</evidence>
<keyword evidence="4" id="KW-0378">Hydrolase</keyword>
<evidence type="ECO:0000313" key="2">
    <source>
        <dbReference type="EMBL" id="ALG88295.1"/>
    </source>
</evidence>
<dbReference type="Proteomes" id="UP000076296">
    <property type="component" value="Unassembled WGS sequence"/>
</dbReference>
<dbReference type="EMBL" id="KT779035">
    <property type="protein sequence ID" value="ALG88295.1"/>
    <property type="molecule type" value="Genomic_DNA"/>
</dbReference>
<proteinExistence type="predicted"/>
<keyword evidence="2" id="KW-0614">Plasmid</keyword>
<dbReference type="EMBL" id="CP072271">
    <property type="protein sequence ID" value="QTK45563.1"/>
    <property type="molecule type" value="Genomic_DNA"/>
</dbReference>
<reference evidence="7" key="7">
    <citation type="submission" date="2021-03" db="EMBL/GenBank/DDBJ databases">
        <title>Complete genome sequencing of Acinetobacter baumannii.</title>
        <authorList>
            <person name="Yadav B."/>
            <person name="Makwana N."/>
            <person name="Kharat A.S."/>
            <person name="Veeraraghavan B."/>
            <person name="Vijayakumar S."/>
            <person name="Priya M."/>
        </authorList>
    </citation>
    <scope>NUCLEOTIDE SEQUENCE</scope>
    <source>
        <strain evidence="7">KSK6</strain>
        <plasmid evidence="7">p1KSK6</plasmid>
    </source>
</reference>
<evidence type="ECO:0000313" key="10">
    <source>
        <dbReference type="Proteomes" id="UP000197394"/>
    </source>
</evidence>
<evidence type="ECO:0000313" key="12">
    <source>
        <dbReference type="Proteomes" id="UP000268239"/>
    </source>
</evidence>
<dbReference type="Proteomes" id="UP000664966">
    <property type="component" value="Plasmid p1KSK6"/>
</dbReference>
<evidence type="ECO:0000313" key="4">
    <source>
        <dbReference type="EMBL" id="NDW42200.1"/>
    </source>
</evidence>
<dbReference type="RefSeq" id="WP_001075210.1">
    <property type="nucleotide sequence ID" value="NZ_AP014650.1"/>
</dbReference>
<dbReference type="Proteomes" id="UP000268239">
    <property type="component" value="Unassembled WGS sequence"/>
</dbReference>
<dbReference type="Proteomes" id="UP000197394">
    <property type="component" value="Unassembled WGS sequence"/>
</dbReference>
<reference evidence="4 13" key="6">
    <citation type="submission" date="2020-02" db="EMBL/GenBank/DDBJ databases">
        <title>Whole genome shot-gun sequencing of clinical Carbapenem resistant A. baumannii.</title>
        <authorList>
            <person name="Veeraraghavan B."/>
            <person name="Mathur P."/>
            <person name="Vijayakumar S."/>
            <person name="Vasudevan K."/>
            <person name="Lincy M."/>
            <person name="Kirubananthan A."/>
        </authorList>
    </citation>
    <scope>NUCLEOTIDE SEQUENCE [LARGE SCALE GENOMIC DNA]</scope>
    <source>
        <strain evidence="4 13">SP816</strain>
    </source>
</reference>
<dbReference type="EMBL" id="NXDV01000016">
    <property type="protein sequence ID" value="PHQ01540.1"/>
    <property type="molecule type" value="Genomic_DNA"/>
</dbReference>
<sequence length="462" mass="53556">MNQNNTEAEVNLFRFTFHFITQNTNSFFVSVEGPDENETLINFVNDMYRVLYASNVKQDLDPAHPNQIKASALQRMTPSLRTQVNAMLSDYTKLKPSIHKAISKLNSIEDDEYFFVFPYEFTEKMQAQMLLQTFLRAKNSLNSDEEVNQYMQTHMEGFNSLFDDLLEKYNIAVFGETERRTVIGQKPTKEHGVCRFCKSPVDENTTFRKVAHTISEALGNKSIVTADECDTCNERFGRDYEPHLIQYLDILRVYYGTRGKKGIPHLKFKNGQVFQHKQEGSEENSIVIASQDIVETENGLIVSLSANQKVNKLKIFKSLCKYAISVLPAKELPAFESTIEWLFSDPEIGEEKQQFHIAKMYGQSYAEHPELTLYTRISDTDPEWPHVVADFKLGTLHLIFILPFSKKDASTFNLETDFQKLSQLFRHYQKFEDQIIFENLSNSEERECEYKVRFSTGKINQQ</sequence>
<protein>
    <submittedName>
        <fullName evidence="4">HNH endonuclease</fullName>
    </submittedName>
</protein>
<feature type="domain" description="HNH endonuclease 5" evidence="1">
    <location>
        <begin position="194"/>
        <end position="246"/>
    </location>
</feature>
<evidence type="ECO:0000313" key="11">
    <source>
        <dbReference type="Proteomes" id="UP000223291"/>
    </source>
</evidence>
<evidence type="ECO:0000313" key="5">
    <source>
        <dbReference type="EMBL" id="OWK65278.1"/>
    </source>
</evidence>
<dbReference type="EMBL" id="NGKM01000024">
    <property type="protein sequence ID" value="OWK65278.1"/>
    <property type="molecule type" value="Genomic_DNA"/>
</dbReference>
<keyword evidence="4" id="KW-0255">Endonuclease</keyword>
<evidence type="ECO:0000259" key="1">
    <source>
        <dbReference type="Pfam" id="PF14279"/>
    </source>
</evidence>
<accession>A0A090BGE2</accession>
<dbReference type="Proteomes" id="UP000470018">
    <property type="component" value="Unassembled WGS sequence"/>
</dbReference>
<dbReference type="Pfam" id="PF14279">
    <property type="entry name" value="HNH_5"/>
    <property type="match status" value="1"/>
</dbReference>
<dbReference type="Proteomes" id="UP000223291">
    <property type="component" value="Unassembled WGS sequence"/>
</dbReference>
<reference evidence="3 9" key="2">
    <citation type="submission" date="2016-01" db="EMBL/GenBank/DDBJ databases">
        <title>Draft sequences of Acinetobacter baumannii isolates from wounded military personnel.</title>
        <authorList>
            <person name="Arivett B.A."/>
            <person name="Fiester S.E."/>
            <person name="Ream D.C."/>
            <person name="Actis L.A."/>
        </authorList>
    </citation>
    <scope>NUCLEOTIDE SEQUENCE [LARGE SCALE GENOMIC DNA]</scope>
    <source>
        <strain evidence="3 9">AB2828</strain>
    </source>
</reference>
<evidence type="ECO:0000313" key="8">
    <source>
        <dbReference type="EMBL" id="RTQ76330.1"/>
    </source>
</evidence>
<keyword evidence="4" id="KW-0540">Nuclease</keyword>
<dbReference type="EMBL" id="RXLU01000071">
    <property type="protein sequence ID" value="RTQ76330.1"/>
    <property type="molecule type" value="Genomic_DNA"/>
</dbReference>
<evidence type="ECO:0000313" key="13">
    <source>
        <dbReference type="Proteomes" id="UP000470018"/>
    </source>
</evidence>
<reference evidence="5 10" key="3">
    <citation type="submission" date="2017-05" db="EMBL/GenBank/DDBJ databases">
        <title>Draft genome sequence of MDR A. baumannii AB360.</title>
        <authorList>
            <person name="Wareham D.W."/>
            <person name="Bean D.C."/>
        </authorList>
    </citation>
    <scope>NUCLEOTIDE SEQUENCE [LARGE SCALE GENOMIC DNA]</scope>
    <source>
        <strain evidence="5 10">AB360</strain>
    </source>
</reference>
<gene>
    <name evidence="5" type="ORF">CBE85_17395</name>
    <name evidence="6" type="ORF">CPI82_16980</name>
    <name evidence="8" type="ORF">EJ062_12670</name>
    <name evidence="4" type="ORF">G3N53_14075</name>
    <name evidence="7" type="ORF">J6E47_20510</name>
    <name evidence="3" type="ORF">LV35_02985</name>
</gene>
<geneLocation type="plasmid" evidence="7 14">
    <name>p1KSK6</name>
</geneLocation>
<dbReference type="EMBL" id="LRDT01000038">
    <property type="protein sequence ID" value="KZA13994.1"/>
    <property type="molecule type" value="Genomic_DNA"/>
</dbReference>
<evidence type="ECO:0000313" key="3">
    <source>
        <dbReference type="EMBL" id="KZA13994.1"/>
    </source>
</evidence>
<evidence type="ECO:0000313" key="9">
    <source>
        <dbReference type="Proteomes" id="UP000076296"/>
    </source>
</evidence>
<dbReference type="AlphaFoldDB" id="A0A090BGE2"/>
<dbReference type="InterPro" id="IPR029471">
    <property type="entry name" value="HNH_5"/>
</dbReference>
<dbReference type="GO" id="GO:0004519">
    <property type="term" value="F:endonuclease activity"/>
    <property type="evidence" value="ECO:0007669"/>
    <property type="project" value="UniProtKB-KW"/>
</dbReference>
<reference evidence="2" key="1">
    <citation type="submission" date="2015-09" db="EMBL/GenBank/DDBJ databases">
        <title>Conjugative plasmids carrying the sulphonamide resistance gene sul2.</title>
        <authorList>
            <person name="Hamidian M."/>
            <person name="Holt K.E."/>
            <person name="Pickard D."/>
            <person name="Hall R.M."/>
        </authorList>
    </citation>
    <scope>NUCLEOTIDE SEQUENCE</scope>
    <source>
        <strain evidence="2">D4</strain>
        <plasmid evidence="2">pD4</plasmid>
    </source>
</reference>
<reference evidence="6 11" key="4">
    <citation type="submission" date="2017-09" db="EMBL/GenBank/DDBJ databases">
        <title>Draft genome of Acinetobacter baumannii strain I43, a mercury resistant bacteria.</title>
        <authorList>
            <person name="Siqueira K.A."/>
            <person name="Mello I.S."/>
            <person name="Mendes T.A."/>
            <person name="Soares M.A."/>
        </authorList>
    </citation>
    <scope>NUCLEOTIDE SEQUENCE [LARGE SCALE GENOMIC DNA]</scope>
    <source>
        <strain evidence="6 11">I43</strain>
    </source>
</reference>
<organism evidence="5 10">
    <name type="scientific">Acinetobacter baumannii</name>
    <dbReference type="NCBI Taxonomy" id="470"/>
    <lineage>
        <taxon>Bacteria</taxon>
        <taxon>Pseudomonadati</taxon>
        <taxon>Pseudomonadota</taxon>
        <taxon>Gammaproteobacteria</taxon>
        <taxon>Moraxellales</taxon>
        <taxon>Moraxellaceae</taxon>
        <taxon>Acinetobacter</taxon>
        <taxon>Acinetobacter calcoaceticus/baumannii complex</taxon>
    </lineage>
</organism>
<reference evidence="8 12" key="5">
    <citation type="submission" date="2018-12" db="EMBL/GenBank/DDBJ databases">
        <title>Draft Genome Sequences Human Pathogenic Acinetobacter baumannii Strains.</title>
        <authorList>
            <person name="Madhi M."/>
            <person name="Ronco T."/>
            <person name="Olsen R.H."/>
            <person name="Hassani A."/>
        </authorList>
    </citation>
    <scope>NUCLEOTIDE SEQUENCE [LARGE SCALE GENOMIC DNA]</scope>
    <source>
        <strain evidence="8 12">AB3</strain>
    </source>
</reference>
<dbReference type="EMBL" id="JAAGTY010000015">
    <property type="protein sequence ID" value="NDW42200.1"/>
    <property type="molecule type" value="Genomic_DNA"/>
</dbReference>
<name>A0A090BGE2_ACIBA</name>
<dbReference type="PATRIC" id="fig|470.1369.peg.3686"/>
<geneLocation type="plasmid" evidence="2">
    <name>pD4</name>
</geneLocation>
<evidence type="ECO:0000313" key="6">
    <source>
        <dbReference type="EMBL" id="PHQ01540.1"/>
    </source>
</evidence>
<evidence type="ECO:0000313" key="7">
    <source>
        <dbReference type="EMBL" id="QTK45563.1"/>
    </source>
</evidence>